<dbReference type="AlphaFoldDB" id="A0AAV4MS64"/>
<protein>
    <submittedName>
        <fullName evidence="1">Uncharacterized protein</fullName>
    </submittedName>
</protein>
<accession>A0AAV4MS64</accession>
<dbReference type="Proteomes" id="UP001054837">
    <property type="component" value="Unassembled WGS sequence"/>
</dbReference>
<gene>
    <name evidence="1" type="ORF">CDAR_282451</name>
</gene>
<sequence>MTPMKNHQPRFRCQTARCKIQHEFPFNIKQCFVQGHLLHTTPHPPPPIPTGENLRFNYRYLSPVPLPRRYIPRQTIPEIQSGSAWYTPESNGFCNCDFARKF</sequence>
<name>A0AAV4MS64_9ARAC</name>
<keyword evidence="2" id="KW-1185">Reference proteome</keyword>
<proteinExistence type="predicted"/>
<organism evidence="1 2">
    <name type="scientific">Caerostris darwini</name>
    <dbReference type="NCBI Taxonomy" id="1538125"/>
    <lineage>
        <taxon>Eukaryota</taxon>
        <taxon>Metazoa</taxon>
        <taxon>Ecdysozoa</taxon>
        <taxon>Arthropoda</taxon>
        <taxon>Chelicerata</taxon>
        <taxon>Arachnida</taxon>
        <taxon>Araneae</taxon>
        <taxon>Araneomorphae</taxon>
        <taxon>Entelegynae</taxon>
        <taxon>Araneoidea</taxon>
        <taxon>Araneidae</taxon>
        <taxon>Caerostris</taxon>
    </lineage>
</organism>
<dbReference type="EMBL" id="BPLQ01000639">
    <property type="protein sequence ID" value="GIX73679.1"/>
    <property type="molecule type" value="Genomic_DNA"/>
</dbReference>
<evidence type="ECO:0000313" key="1">
    <source>
        <dbReference type="EMBL" id="GIX73679.1"/>
    </source>
</evidence>
<evidence type="ECO:0000313" key="2">
    <source>
        <dbReference type="Proteomes" id="UP001054837"/>
    </source>
</evidence>
<reference evidence="1 2" key="1">
    <citation type="submission" date="2021-06" db="EMBL/GenBank/DDBJ databases">
        <title>Caerostris darwini draft genome.</title>
        <authorList>
            <person name="Kono N."/>
            <person name="Arakawa K."/>
        </authorList>
    </citation>
    <scope>NUCLEOTIDE SEQUENCE [LARGE SCALE GENOMIC DNA]</scope>
</reference>
<comment type="caution">
    <text evidence="1">The sequence shown here is derived from an EMBL/GenBank/DDBJ whole genome shotgun (WGS) entry which is preliminary data.</text>
</comment>